<evidence type="ECO:0000256" key="7">
    <source>
        <dbReference type="ARBA" id="ARBA00022759"/>
    </source>
</evidence>
<name>A0A9X1V8A1_9BACL</name>
<keyword evidence="6 11" id="KW-0699">rRNA-binding</keyword>
<evidence type="ECO:0000256" key="6">
    <source>
        <dbReference type="ARBA" id="ARBA00022730"/>
    </source>
</evidence>
<dbReference type="InterPro" id="IPR004466">
    <property type="entry name" value="RNase_M5"/>
</dbReference>
<proteinExistence type="inferred from homology"/>
<dbReference type="PANTHER" id="PTHR39156">
    <property type="entry name" value="RIBONUCLEASE M5"/>
    <property type="match status" value="1"/>
</dbReference>
<reference evidence="14" key="1">
    <citation type="submission" date="2022-03" db="EMBL/GenBank/DDBJ databases">
        <title>Draft Genome Sequence of Firmicute Strain S0AB, a Heterotrophic Iron/Sulfur-Oxidizing Extreme Acidophile.</title>
        <authorList>
            <person name="Vergara E."/>
            <person name="Pakostova E."/>
            <person name="Johnson D.B."/>
            <person name="Holmes D.S."/>
        </authorList>
    </citation>
    <scope>NUCLEOTIDE SEQUENCE</scope>
    <source>
        <strain evidence="14">S0AB</strain>
    </source>
</reference>
<dbReference type="SMART" id="SM00493">
    <property type="entry name" value="TOPRIM"/>
    <property type="match status" value="1"/>
</dbReference>
<evidence type="ECO:0000256" key="10">
    <source>
        <dbReference type="ARBA" id="ARBA00022884"/>
    </source>
</evidence>
<dbReference type="EC" id="3.1.26.8" evidence="11 12"/>
<evidence type="ECO:0000256" key="2">
    <source>
        <dbReference type="ARBA" id="ARBA00022517"/>
    </source>
</evidence>
<comment type="catalytic activity">
    <reaction evidence="11">
        <text>Endonucleolytic cleavage of RNA, removing 21 and 42 nucleotides, respectively, from the 5'- and 3'-termini of a 5S-rRNA precursor.</text>
        <dbReference type="EC" id="3.1.26.8"/>
    </reaction>
</comment>
<keyword evidence="8 11" id="KW-0378">Hydrolase</keyword>
<keyword evidence="3 11" id="KW-0698">rRNA processing</keyword>
<gene>
    <name evidence="14" type="primary">rnmV_1</name>
    <name evidence="11" type="synonym">rnmV</name>
    <name evidence="14" type="ORF">MM817_00895</name>
</gene>
<keyword evidence="5" id="KW-0479">Metal-binding</keyword>
<dbReference type="GO" id="GO:0043822">
    <property type="term" value="F:ribonuclease M5 activity"/>
    <property type="evidence" value="ECO:0007669"/>
    <property type="project" value="UniProtKB-UniRule"/>
</dbReference>
<dbReference type="InterPro" id="IPR025156">
    <property type="entry name" value="RNase_M5_C"/>
</dbReference>
<comment type="subcellular location">
    <subcellularLocation>
        <location evidence="11">Cytoplasm</location>
    </subcellularLocation>
</comment>
<evidence type="ECO:0000256" key="5">
    <source>
        <dbReference type="ARBA" id="ARBA00022723"/>
    </source>
</evidence>
<evidence type="ECO:0000256" key="4">
    <source>
        <dbReference type="ARBA" id="ARBA00022722"/>
    </source>
</evidence>
<keyword evidence="2 11" id="KW-0690">Ribosome biogenesis</keyword>
<dbReference type="HAMAP" id="MF_01469">
    <property type="entry name" value="RNase_M5"/>
    <property type="match status" value="1"/>
</dbReference>
<evidence type="ECO:0000256" key="11">
    <source>
        <dbReference type="HAMAP-Rule" id="MF_01469"/>
    </source>
</evidence>
<feature type="domain" description="Toprim" evidence="13">
    <location>
        <begin position="21"/>
        <end position="94"/>
    </location>
</feature>
<dbReference type="AlphaFoldDB" id="A0A9X1V8A1"/>
<dbReference type="GO" id="GO:0019843">
    <property type="term" value="F:rRNA binding"/>
    <property type="evidence" value="ECO:0007669"/>
    <property type="project" value="UniProtKB-KW"/>
</dbReference>
<keyword evidence="1 11" id="KW-0963">Cytoplasm</keyword>
<comment type="similarity">
    <text evidence="11">Belongs to the ribonuclease M5 family.</text>
</comment>
<dbReference type="Pfam" id="PF13331">
    <property type="entry name" value="DUF4093"/>
    <property type="match status" value="1"/>
</dbReference>
<accession>A0A9X1V8A1</accession>
<dbReference type="Proteomes" id="UP001139263">
    <property type="component" value="Unassembled WGS sequence"/>
</dbReference>
<evidence type="ECO:0000256" key="9">
    <source>
        <dbReference type="ARBA" id="ARBA00022842"/>
    </source>
</evidence>
<keyword evidence="10 11" id="KW-0694">RNA-binding</keyword>
<evidence type="ECO:0000313" key="15">
    <source>
        <dbReference type="Proteomes" id="UP001139263"/>
    </source>
</evidence>
<comment type="function">
    <text evidence="11">Required for correct processing of both the 5' and 3' ends of 5S rRNA precursor. Cleaves both sides of a double-stranded region yielding mature 5S rRNA in one step.</text>
</comment>
<evidence type="ECO:0000259" key="13">
    <source>
        <dbReference type="SMART" id="SM00493"/>
    </source>
</evidence>
<keyword evidence="4 11" id="KW-0540">Nuclease</keyword>
<dbReference type="GO" id="GO:0046872">
    <property type="term" value="F:metal ion binding"/>
    <property type="evidence" value="ECO:0007669"/>
    <property type="project" value="UniProtKB-KW"/>
</dbReference>
<dbReference type="SUPFAM" id="SSF110455">
    <property type="entry name" value="Toprim domain"/>
    <property type="match status" value="1"/>
</dbReference>
<dbReference type="Pfam" id="PF01751">
    <property type="entry name" value="Toprim"/>
    <property type="match status" value="1"/>
</dbReference>
<evidence type="ECO:0000256" key="12">
    <source>
        <dbReference type="NCBIfam" id="TIGR00334"/>
    </source>
</evidence>
<keyword evidence="9" id="KW-0460">Magnesium</keyword>
<dbReference type="EMBL" id="JALBUF010000001">
    <property type="protein sequence ID" value="MCI0182630.1"/>
    <property type="molecule type" value="Genomic_DNA"/>
</dbReference>
<dbReference type="Gene3D" id="3.40.1360.10">
    <property type="match status" value="1"/>
</dbReference>
<evidence type="ECO:0000313" key="14">
    <source>
        <dbReference type="EMBL" id="MCI0182630.1"/>
    </source>
</evidence>
<dbReference type="NCBIfam" id="TIGR00334">
    <property type="entry name" value="5S_RNA_mat_M5"/>
    <property type="match status" value="1"/>
</dbReference>
<sequence>MRMQIAFLALKSEGALGMQVKEVIIVEGLHDRDRVLQAVSADVLVTGGSHIEKAVFDRIERVANERGIIVLTDPDFAGNQIRRKITERFPQAKHAHIERGRAVKRGDIGVENATSQAIVEALQKVRTVWEQPPDQVVSWSEMQQAGLVGLRQAAHRRERVGAILHIGYANAKTFYQRLNTLNVTHDEFKEAVARIEAEEKQ</sequence>
<evidence type="ECO:0000256" key="8">
    <source>
        <dbReference type="ARBA" id="ARBA00022801"/>
    </source>
</evidence>
<dbReference type="InterPro" id="IPR006171">
    <property type="entry name" value="TOPRIM_dom"/>
</dbReference>
<keyword evidence="7 11" id="KW-0255">Endonuclease</keyword>
<dbReference type="PANTHER" id="PTHR39156:SF2">
    <property type="entry name" value="DNA PRIMASE (BACTERIAL TYPE) AND SMALL PRIMASE-LIKE PROTEINS"/>
    <property type="match status" value="1"/>
</dbReference>
<dbReference type="GO" id="GO:0006364">
    <property type="term" value="P:rRNA processing"/>
    <property type="evidence" value="ECO:0007669"/>
    <property type="project" value="UniProtKB-UniRule"/>
</dbReference>
<evidence type="ECO:0000256" key="1">
    <source>
        <dbReference type="ARBA" id="ARBA00022490"/>
    </source>
</evidence>
<keyword evidence="15" id="KW-1185">Reference proteome</keyword>
<dbReference type="GO" id="GO:0005737">
    <property type="term" value="C:cytoplasm"/>
    <property type="evidence" value="ECO:0007669"/>
    <property type="project" value="UniProtKB-SubCell"/>
</dbReference>
<comment type="caution">
    <text evidence="14">The sequence shown here is derived from an EMBL/GenBank/DDBJ whole genome shotgun (WGS) entry which is preliminary data.</text>
</comment>
<protein>
    <recommendedName>
        <fullName evidence="11 12">Ribonuclease M5</fullName>
        <ecNumber evidence="11 12">3.1.26.8</ecNumber>
    </recommendedName>
    <alternativeName>
        <fullName evidence="11">RNase M5</fullName>
    </alternativeName>
    <alternativeName>
        <fullName evidence="11">Ribosomal RNA terminal maturase M5</fullName>
    </alternativeName>
</protein>
<evidence type="ECO:0000256" key="3">
    <source>
        <dbReference type="ARBA" id="ARBA00022552"/>
    </source>
</evidence>
<organism evidence="14 15">
    <name type="scientific">Sulfoacidibacillus ferrooxidans</name>
    <dbReference type="NCBI Taxonomy" id="2005001"/>
    <lineage>
        <taxon>Bacteria</taxon>
        <taxon>Bacillati</taxon>
        <taxon>Bacillota</taxon>
        <taxon>Bacilli</taxon>
        <taxon>Bacillales</taxon>
        <taxon>Alicyclobacillaceae</taxon>
        <taxon>Sulfoacidibacillus</taxon>
    </lineage>
</organism>